<keyword evidence="12" id="KW-1185">Reference proteome</keyword>
<keyword evidence="7" id="KW-1133">Transmembrane helix</keyword>
<comment type="PTM">
    <text evidence="9">Cleaved by prepilin peptidase.</text>
</comment>
<dbReference type="RefSeq" id="WP_052370988.1">
    <property type="nucleotide sequence ID" value="NZ_BKCN01000009.1"/>
</dbReference>
<evidence type="ECO:0000256" key="5">
    <source>
        <dbReference type="ARBA" id="ARBA00022519"/>
    </source>
</evidence>
<dbReference type="InterPro" id="IPR003413">
    <property type="entry name" value="T2SS_GspI_C"/>
</dbReference>
<evidence type="ECO:0000256" key="9">
    <source>
        <dbReference type="RuleBase" id="RU368030"/>
    </source>
</evidence>
<dbReference type="Proteomes" id="UP000324996">
    <property type="component" value="Unassembled WGS sequence"/>
</dbReference>
<dbReference type="GO" id="GO:0015628">
    <property type="term" value="P:protein secretion by the type II secretion system"/>
    <property type="evidence" value="ECO:0007669"/>
    <property type="project" value="UniProtKB-UniRule"/>
</dbReference>
<evidence type="ECO:0000256" key="1">
    <source>
        <dbReference type="ARBA" id="ARBA00004377"/>
    </source>
</evidence>
<comment type="function">
    <text evidence="9">Component of the type II secretion system required for the energy-dependent secretion of extracellular factors such as proteases and toxins from the periplasm.</text>
</comment>
<comment type="subunit">
    <text evidence="9">Type II secretion is composed of four main components: the outer membrane complex, the inner membrane complex, the cytoplasmic secretion ATPase and the periplasm-spanning pseudopilus.</text>
</comment>
<dbReference type="AlphaFoldDB" id="A0A5A7N9V9"/>
<dbReference type="SUPFAM" id="SSF54523">
    <property type="entry name" value="Pili subunits"/>
    <property type="match status" value="1"/>
</dbReference>
<dbReference type="EMBL" id="BKCN01000009">
    <property type="protein sequence ID" value="GER04250.1"/>
    <property type="molecule type" value="Genomic_DNA"/>
</dbReference>
<accession>A0A5A7N9V9</accession>
<reference evidence="11 12" key="1">
    <citation type="submission" date="2019-09" db="EMBL/GenBank/DDBJ databases">
        <title>NBRP : Genome information of microbial organism related human and environment.</title>
        <authorList>
            <person name="Hattori M."/>
            <person name="Oshima K."/>
            <person name="Inaba H."/>
            <person name="Suda W."/>
            <person name="Sakamoto M."/>
            <person name="Iino T."/>
            <person name="Kitahara M."/>
            <person name="Oshida Y."/>
            <person name="Iida T."/>
            <person name="Kudo T."/>
            <person name="Itoh T."/>
            <person name="Ohkuma M."/>
        </authorList>
    </citation>
    <scope>NUCLEOTIDE SEQUENCE [LARGE SCALE GENOMIC DNA]</scope>
    <source>
        <strain evidence="11 12">Q-1</strain>
    </source>
</reference>
<dbReference type="InterPro" id="IPR010052">
    <property type="entry name" value="T2SS_protein-GspI"/>
</dbReference>
<name>A0A5A7N9V9_9PROT</name>
<evidence type="ECO:0000256" key="6">
    <source>
        <dbReference type="ARBA" id="ARBA00022692"/>
    </source>
</evidence>
<evidence type="ECO:0000259" key="10">
    <source>
        <dbReference type="Pfam" id="PF02501"/>
    </source>
</evidence>
<proteinExistence type="inferred from homology"/>
<comment type="subcellular location">
    <subcellularLocation>
        <location evidence="1 9">Cell inner membrane</location>
        <topology evidence="1 9">Single-pass membrane protein</topology>
    </subcellularLocation>
</comment>
<evidence type="ECO:0000313" key="11">
    <source>
        <dbReference type="EMBL" id="GER04250.1"/>
    </source>
</evidence>
<keyword evidence="6" id="KW-0812">Transmembrane</keyword>
<dbReference type="InterPro" id="IPR045584">
    <property type="entry name" value="Pilin-like"/>
</dbReference>
<dbReference type="Pfam" id="PF07963">
    <property type="entry name" value="N_methyl"/>
    <property type="match status" value="1"/>
</dbReference>
<dbReference type="PANTHER" id="PTHR38779">
    <property type="entry name" value="TYPE II SECRETION SYSTEM PROTEIN I-RELATED"/>
    <property type="match status" value="1"/>
</dbReference>
<evidence type="ECO:0000256" key="7">
    <source>
        <dbReference type="ARBA" id="ARBA00022989"/>
    </source>
</evidence>
<dbReference type="NCBIfam" id="TIGR02532">
    <property type="entry name" value="IV_pilin_GFxxxE"/>
    <property type="match status" value="1"/>
</dbReference>
<evidence type="ECO:0000256" key="3">
    <source>
        <dbReference type="ARBA" id="ARBA00022475"/>
    </source>
</evidence>
<comment type="caution">
    <text evidence="11">The sequence shown here is derived from an EMBL/GenBank/DDBJ whole genome shotgun (WGS) entry which is preliminary data.</text>
</comment>
<evidence type="ECO:0000256" key="8">
    <source>
        <dbReference type="ARBA" id="ARBA00023136"/>
    </source>
</evidence>
<gene>
    <name evidence="11" type="ORF">JCM17846_19320</name>
</gene>
<dbReference type="Pfam" id="PF02501">
    <property type="entry name" value="T2SSI"/>
    <property type="match status" value="1"/>
</dbReference>
<keyword evidence="4 9" id="KW-0488">Methylation</keyword>
<keyword evidence="5 9" id="KW-0997">Cell inner membrane</keyword>
<comment type="similarity">
    <text evidence="2 9">Belongs to the GSP I family.</text>
</comment>
<sequence>MNGKGGMAGFTLIEVMVALGVFALAVLALLSAQTQSLVTSGGVRDRALAQIVAENQMVLWMSQPQLSGPGIDQGRIEEAGMLWIWTGRIIATADPAISRIEIDVRRVEESRVAPDQGSGDVLASLTAFRRASP</sequence>
<protein>
    <recommendedName>
        <fullName evidence="9">Type II secretion system protein I</fullName>
        <shortName evidence="9">T2SS minor pseudopilin I</shortName>
    </recommendedName>
</protein>
<dbReference type="GO" id="GO:0005886">
    <property type="term" value="C:plasma membrane"/>
    <property type="evidence" value="ECO:0007669"/>
    <property type="project" value="UniProtKB-SubCell"/>
</dbReference>
<dbReference type="PROSITE" id="PS00409">
    <property type="entry name" value="PROKAR_NTER_METHYL"/>
    <property type="match status" value="1"/>
</dbReference>
<dbReference type="NCBIfam" id="TIGR01707">
    <property type="entry name" value="gspI"/>
    <property type="match status" value="1"/>
</dbReference>
<organism evidence="11 12">
    <name type="scientific">Iodidimonas nitroreducens</name>
    <dbReference type="NCBI Taxonomy" id="1236968"/>
    <lineage>
        <taxon>Bacteria</taxon>
        <taxon>Pseudomonadati</taxon>
        <taxon>Pseudomonadota</taxon>
        <taxon>Alphaproteobacteria</taxon>
        <taxon>Iodidimonadales</taxon>
        <taxon>Iodidimonadaceae</taxon>
        <taxon>Iodidimonas</taxon>
    </lineage>
</organism>
<dbReference type="Gene3D" id="3.30.1300.30">
    <property type="entry name" value="GSPII I/J protein-like"/>
    <property type="match status" value="1"/>
</dbReference>
<evidence type="ECO:0000256" key="4">
    <source>
        <dbReference type="ARBA" id="ARBA00022481"/>
    </source>
</evidence>
<dbReference type="InterPro" id="IPR012902">
    <property type="entry name" value="N_methyl_site"/>
</dbReference>
<dbReference type="PANTHER" id="PTHR38779:SF2">
    <property type="entry name" value="TYPE II SECRETION SYSTEM PROTEIN I-RELATED"/>
    <property type="match status" value="1"/>
</dbReference>
<feature type="domain" description="Type II secretion system protein GspI C-terminal" evidence="10">
    <location>
        <begin position="44"/>
        <end position="128"/>
    </location>
</feature>
<evidence type="ECO:0000256" key="2">
    <source>
        <dbReference type="ARBA" id="ARBA00008358"/>
    </source>
</evidence>
<evidence type="ECO:0000313" key="12">
    <source>
        <dbReference type="Proteomes" id="UP000324996"/>
    </source>
</evidence>
<keyword evidence="8" id="KW-0472">Membrane</keyword>
<dbReference type="GO" id="GO:0015627">
    <property type="term" value="C:type II protein secretion system complex"/>
    <property type="evidence" value="ECO:0007669"/>
    <property type="project" value="UniProtKB-UniRule"/>
</dbReference>
<keyword evidence="3" id="KW-1003">Cell membrane</keyword>